<evidence type="ECO:0000256" key="1">
    <source>
        <dbReference type="SAM" id="SignalP"/>
    </source>
</evidence>
<reference evidence="2" key="1">
    <citation type="journal article" date="2020" name="Stud. Mycol.">
        <title>101 Dothideomycetes genomes: a test case for predicting lifestyles and emergence of pathogens.</title>
        <authorList>
            <person name="Haridas S."/>
            <person name="Albert R."/>
            <person name="Binder M."/>
            <person name="Bloem J."/>
            <person name="Labutti K."/>
            <person name="Salamov A."/>
            <person name="Andreopoulos B."/>
            <person name="Baker S."/>
            <person name="Barry K."/>
            <person name="Bills G."/>
            <person name="Bluhm B."/>
            <person name="Cannon C."/>
            <person name="Castanera R."/>
            <person name="Culley D."/>
            <person name="Daum C."/>
            <person name="Ezra D."/>
            <person name="Gonzalez J."/>
            <person name="Henrissat B."/>
            <person name="Kuo A."/>
            <person name="Liang C."/>
            <person name="Lipzen A."/>
            <person name="Lutzoni F."/>
            <person name="Magnuson J."/>
            <person name="Mondo S."/>
            <person name="Nolan M."/>
            <person name="Ohm R."/>
            <person name="Pangilinan J."/>
            <person name="Park H.-J."/>
            <person name="Ramirez L."/>
            <person name="Alfaro M."/>
            <person name="Sun H."/>
            <person name="Tritt A."/>
            <person name="Yoshinaga Y."/>
            <person name="Zwiers L.-H."/>
            <person name="Turgeon B."/>
            <person name="Goodwin S."/>
            <person name="Spatafora J."/>
            <person name="Crous P."/>
            <person name="Grigoriev I."/>
        </authorList>
    </citation>
    <scope>NUCLEOTIDE SEQUENCE</scope>
    <source>
        <strain evidence="2">CBS 125425</strain>
    </source>
</reference>
<feature type="signal peptide" evidence="1">
    <location>
        <begin position="1"/>
        <end position="26"/>
    </location>
</feature>
<sequence length="299" mass="31682">MTRIQSHTLLHQALAISLLLTPSLTAAPPTIQLRPSSLITSTLGPYNTGRGRTGSPSPSFTSLQLNLCNSGFASCYAQGQSIPEAAQLIYISAPNVVTVNEICNTDVAALQTGLREAWPSDYTYAVFVPAVDGRTDAAYRCKDGSEYGSAVMGRVGGEAWKGVKAYGGEYVVQDGGNEERVFACVAAVGEHFACATHLSSKDKGVAMGQCKALMFDAVPYLKGVAGFEGRVVVGGDFNLRYVKGGGDSVQLCVPSGWTRKGDGDVQHIMFTDDLGFVGSKKYGLSYTDHDGWLVKLNGT</sequence>
<keyword evidence="1" id="KW-0732">Signal</keyword>
<organism evidence="2 3">
    <name type="scientific">Polyplosphaeria fusca</name>
    <dbReference type="NCBI Taxonomy" id="682080"/>
    <lineage>
        <taxon>Eukaryota</taxon>
        <taxon>Fungi</taxon>
        <taxon>Dikarya</taxon>
        <taxon>Ascomycota</taxon>
        <taxon>Pezizomycotina</taxon>
        <taxon>Dothideomycetes</taxon>
        <taxon>Pleosporomycetidae</taxon>
        <taxon>Pleosporales</taxon>
        <taxon>Tetraplosphaeriaceae</taxon>
        <taxon>Polyplosphaeria</taxon>
    </lineage>
</organism>
<dbReference type="Gene3D" id="3.60.10.10">
    <property type="entry name" value="Endonuclease/exonuclease/phosphatase"/>
    <property type="match status" value="1"/>
</dbReference>
<dbReference type="SUPFAM" id="SSF56219">
    <property type="entry name" value="DNase I-like"/>
    <property type="match status" value="1"/>
</dbReference>
<comment type="caution">
    <text evidence="2">The sequence shown here is derived from an EMBL/GenBank/DDBJ whole genome shotgun (WGS) entry which is preliminary data.</text>
</comment>
<proteinExistence type="predicted"/>
<dbReference type="OrthoDB" id="3863009at2759"/>
<dbReference type="EMBL" id="ML996190">
    <property type="protein sequence ID" value="KAF2731710.1"/>
    <property type="molecule type" value="Genomic_DNA"/>
</dbReference>
<name>A0A9P4QUA1_9PLEO</name>
<evidence type="ECO:0000313" key="2">
    <source>
        <dbReference type="EMBL" id="KAF2731710.1"/>
    </source>
</evidence>
<protein>
    <recommendedName>
        <fullName evidence="4">Endonuclease/exonuclease/phosphatase domain-containing protein</fullName>
    </recommendedName>
</protein>
<dbReference type="Proteomes" id="UP000799444">
    <property type="component" value="Unassembled WGS sequence"/>
</dbReference>
<feature type="chain" id="PRO_5040160114" description="Endonuclease/exonuclease/phosphatase domain-containing protein" evidence="1">
    <location>
        <begin position="27"/>
        <end position="299"/>
    </location>
</feature>
<keyword evidence="3" id="KW-1185">Reference proteome</keyword>
<dbReference type="InterPro" id="IPR036691">
    <property type="entry name" value="Endo/exonu/phosph_ase_sf"/>
</dbReference>
<evidence type="ECO:0000313" key="3">
    <source>
        <dbReference type="Proteomes" id="UP000799444"/>
    </source>
</evidence>
<accession>A0A9P4QUA1</accession>
<dbReference type="AlphaFoldDB" id="A0A9P4QUA1"/>
<gene>
    <name evidence="2" type="ORF">EJ04DRAFT_610088</name>
</gene>
<evidence type="ECO:0008006" key="4">
    <source>
        <dbReference type="Google" id="ProtNLM"/>
    </source>
</evidence>